<comment type="caution">
    <text evidence="5">The sequence shown here is derived from an EMBL/GenBank/DDBJ whole genome shotgun (WGS) entry which is preliminary data.</text>
</comment>
<evidence type="ECO:0000313" key="5">
    <source>
        <dbReference type="EMBL" id="MFC0393795.1"/>
    </source>
</evidence>
<dbReference type="PANTHER" id="PTHR43390">
    <property type="entry name" value="SIGNAL PEPTIDASE I"/>
    <property type="match status" value="1"/>
</dbReference>
<evidence type="ECO:0000313" key="6">
    <source>
        <dbReference type="Proteomes" id="UP001589818"/>
    </source>
</evidence>
<dbReference type="NCBIfam" id="TIGR02227">
    <property type="entry name" value="sigpep_I_bact"/>
    <property type="match status" value="1"/>
</dbReference>
<keyword evidence="3 5" id="KW-0378">Hydrolase</keyword>
<gene>
    <name evidence="5" type="primary">lepB</name>
    <name evidence="5" type="ORF">ACFFJ8_20800</name>
</gene>
<dbReference type="InterPro" id="IPR000223">
    <property type="entry name" value="Pept_S26A_signal_pept_1"/>
</dbReference>
<sequence length="476" mass="54067">MKKAEPDWSRLLRKRPFRERMFTADMWDQVEKQLDSPNRSSLLSVQKALLAGFAVLLVCLILLIGFVDVPALRPYGSGQLAALFDSRSPITDDTTKEELPLLNETTLSQRVHVIVNDGMAWSLQFGMSTPVVVDPDYYDNLAISRGDVVYFKTQPSANSVNEPYDISRVVGLPGETIRLQDGQITIDGRELDAFYGSASRGKEDLKDWNTSMTKDVKLGEGQYFLLGDVWWRSFNDSQTAGGFDRESIQGKVVGYMKPKKDNELEWTELYDQYDKGRLRITAVMPERANITELYQRIKVVWGQRYREYYWHSVANASYEPEVYMTDMDHDKLTDAVIVLTTAYGSGVHVTEPHIIRHDLTEIPVRDPIKGTLEAVTSEVKVSDGKVDVKVTLGKQTIAKQFEESDAGMWFDKLGLGSIVKYRLDEEGRLWADITGFVSPGTVVAELSVRFDLQDREYVPAAYTMRDISEDAQRYKE</sequence>
<dbReference type="Pfam" id="PF10502">
    <property type="entry name" value="Peptidase_S26"/>
    <property type="match status" value="1"/>
</dbReference>
<name>A0ABV6JD26_9BACL</name>
<keyword evidence="6" id="KW-1185">Reference proteome</keyword>
<comment type="catalytic activity">
    <reaction evidence="3">
        <text>Cleavage of hydrophobic, N-terminal signal or leader sequences from secreted and periplasmic proteins.</text>
        <dbReference type="EC" id="3.4.21.89"/>
    </reaction>
</comment>
<dbReference type="Gene3D" id="2.10.109.10">
    <property type="entry name" value="Umud Fragment, subunit A"/>
    <property type="match status" value="1"/>
</dbReference>
<keyword evidence="3" id="KW-0645">Protease</keyword>
<keyword evidence="3" id="KW-0472">Membrane</keyword>
<evidence type="ECO:0000256" key="3">
    <source>
        <dbReference type="RuleBase" id="RU362042"/>
    </source>
</evidence>
<accession>A0ABV6JD26</accession>
<dbReference type="SUPFAM" id="SSF51306">
    <property type="entry name" value="LexA/Signal peptidase"/>
    <property type="match status" value="1"/>
</dbReference>
<evidence type="ECO:0000256" key="1">
    <source>
        <dbReference type="ARBA" id="ARBA00004401"/>
    </source>
</evidence>
<dbReference type="EC" id="3.4.21.89" evidence="3"/>
<comment type="subcellular location">
    <subcellularLocation>
        <location evidence="1">Cell membrane</location>
        <topology evidence="1">Single-pass type II membrane protein</topology>
    </subcellularLocation>
    <subcellularLocation>
        <location evidence="3">Membrane</location>
        <topology evidence="3">Single-pass type II membrane protein</topology>
    </subcellularLocation>
</comment>
<evidence type="ECO:0000259" key="4">
    <source>
        <dbReference type="Pfam" id="PF10502"/>
    </source>
</evidence>
<keyword evidence="3" id="KW-0812">Transmembrane</keyword>
<dbReference type="PANTHER" id="PTHR43390:SF1">
    <property type="entry name" value="CHLOROPLAST PROCESSING PEPTIDASE"/>
    <property type="match status" value="1"/>
</dbReference>
<reference evidence="5 6" key="1">
    <citation type="submission" date="2024-09" db="EMBL/GenBank/DDBJ databases">
        <authorList>
            <person name="Sun Q."/>
            <person name="Mori K."/>
        </authorList>
    </citation>
    <scope>NUCLEOTIDE SEQUENCE [LARGE SCALE GENOMIC DNA]</scope>
    <source>
        <strain evidence="5 6">CCM 4839</strain>
    </source>
</reference>
<dbReference type="GO" id="GO:0009003">
    <property type="term" value="F:signal peptidase activity"/>
    <property type="evidence" value="ECO:0007669"/>
    <property type="project" value="UniProtKB-EC"/>
</dbReference>
<feature type="domain" description="Peptidase S26" evidence="4">
    <location>
        <begin position="132"/>
        <end position="253"/>
    </location>
</feature>
<proteinExistence type="inferred from homology"/>
<dbReference type="InterPro" id="IPR019533">
    <property type="entry name" value="Peptidase_S26"/>
</dbReference>
<evidence type="ECO:0000256" key="2">
    <source>
        <dbReference type="ARBA" id="ARBA00009370"/>
    </source>
</evidence>
<dbReference type="InterPro" id="IPR036286">
    <property type="entry name" value="LexA/Signal_pep-like_sf"/>
</dbReference>
<dbReference type="Proteomes" id="UP001589818">
    <property type="component" value="Unassembled WGS sequence"/>
</dbReference>
<protein>
    <recommendedName>
        <fullName evidence="3">Signal peptidase I</fullName>
        <ecNumber evidence="3">3.4.21.89</ecNumber>
    </recommendedName>
</protein>
<dbReference type="EMBL" id="JBHLVF010000034">
    <property type="protein sequence ID" value="MFC0393795.1"/>
    <property type="molecule type" value="Genomic_DNA"/>
</dbReference>
<organism evidence="5 6">
    <name type="scientific">Paenibacillus mendelii</name>
    <dbReference type="NCBI Taxonomy" id="206163"/>
    <lineage>
        <taxon>Bacteria</taxon>
        <taxon>Bacillati</taxon>
        <taxon>Bacillota</taxon>
        <taxon>Bacilli</taxon>
        <taxon>Bacillales</taxon>
        <taxon>Paenibacillaceae</taxon>
        <taxon>Paenibacillus</taxon>
    </lineage>
</organism>
<keyword evidence="3" id="KW-1133">Transmembrane helix</keyword>
<dbReference type="RefSeq" id="WP_204820534.1">
    <property type="nucleotide sequence ID" value="NZ_JANHOF010000013.1"/>
</dbReference>
<comment type="similarity">
    <text evidence="2 3">Belongs to the peptidase S26 family.</text>
</comment>
<feature type="transmembrane region" description="Helical" evidence="3">
    <location>
        <begin position="48"/>
        <end position="67"/>
    </location>
</feature>